<proteinExistence type="predicted"/>
<dbReference type="Pfam" id="PF05050">
    <property type="entry name" value="Methyltransf_21"/>
    <property type="match status" value="1"/>
</dbReference>
<gene>
    <name evidence="2" type="ORF">GURASL_33510</name>
</gene>
<dbReference type="InterPro" id="IPR029063">
    <property type="entry name" value="SAM-dependent_MTases_sf"/>
</dbReference>
<evidence type="ECO:0000313" key="3">
    <source>
        <dbReference type="Proteomes" id="UP001317705"/>
    </source>
</evidence>
<dbReference type="PANTHER" id="PTHR34203:SF15">
    <property type="entry name" value="SLL1173 PROTEIN"/>
    <property type="match status" value="1"/>
</dbReference>
<dbReference type="InterPro" id="IPR006342">
    <property type="entry name" value="FkbM_mtfrase"/>
</dbReference>
<protein>
    <recommendedName>
        <fullName evidence="1">Methyltransferase FkbM domain-containing protein</fullName>
    </recommendedName>
</protein>
<keyword evidence="3" id="KW-1185">Reference proteome</keyword>
<dbReference type="Gene3D" id="3.40.50.150">
    <property type="entry name" value="Vaccinia Virus protein VP39"/>
    <property type="match status" value="1"/>
</dbReference>
<feature type="domain" description="Methyltransferase FkbM" evidence="1">
    <location>
        <begin position="163"/>
        <end position="331"/>
    </location>
</feature>
<dbReference type="PANTHER" id="PTHR34203">
    <property type="entry name" value="METHYLTRANSFERASE, FKBM FAMILY PROTEIN"/>
    <property type="match status" value="1"/>
</dbReference>
<sequence>MSTTQFCIFERDYYALKKQHLDAHYEIAYLVSLHKELVGLNIEGKPIISIEDFVANTSEKTVILAIPISALYCQAINLLFKLGIGPQNIVTLLNVPNYYGNENIALLAKNVCYDIYPTGEVVCNVDGHKFVIETNNDLYIVKEIFGQKVYDFYLPDEHVTIVDIGMNIGVASIFFRNMPNVVNVYGFEPFKKTYECALKNFALNNIHDRLHPRQVGLGDSDKTIEVQYNESLKGLMSTSRSNAEYLGAAAETVVVETVDATVVLTSVIEENPGNAIVAKIDCEGAEYEILSRLDATNMINKIKLFIMEWHNYEGKNILLLEDIFKRNGFIYYIIGARCNEVGMMIAVNTGI</sequence>
<reference evidence="2 3" key="1">
    <citation type="submission" date="2022-12" db="EMBL/GenBank/DDBJ databases">
        <title>Polyphasic characterization of Geotalea uranireducens NIT-SL11 newly isolated from a complex of sewage sludge and microbially reduced graphene oxide.</title>
        <authorList>
            <person name="Xie L."/>
            <person name="Yoshida N."/>
            <person name="Meng L."/>
        </authorList>
    </citation>
    <scope>NUCLEOTIDE SEQUENCE [LARGE SCALE GENOMIC DNA]</scope>
    <source>
        <strain evidence="2 3">NIT-SL11</strain>
    </source>
</reference>
<dbReference type="RefSeq" id="WP_282000528.1">
    <property type="nucleotide sequence ID" value="NZ_AP027151.1"/>
</dbReference>
<accession>A0ABM8EP98</accession>
<dbReference type="EMBL" id="AP027151">
    <property type="protein sequence ID" value="BDV44428.1"/>
    <property type="molecule type" value="Genomic_DNA"/>
</dbReference>
<name>A0ABM8EP98_9BACT</name>
<dbReference type="InterPro" id="IPR052514">
    <property type="entry name" value="SAM-dependent_MTase"/>
</dbReference>
<evidence type="ECO:0000259" key="1">
    <source>
        <dbReference type="Pfam" id="PF05050"/>
    </source>
</evidence>
<dbReference type="Proteomes" id="UP001317705">
    <property type="component" value="Chromosome"/>
</dbReference>
<evidence type="ECO:0000313" key="2">
    <source>
        <dbReference type="EMBL" id="BDV44428.1"/>
    </source>
</evidence>
<organism evidence="2 3">
    <name type="scientific">Geotalea uraniireducens</name>
    <dbReference type="NCBI Taxonomy" id="351604"/>
    <lineage>
        <taxon>Bacteria</taxon>
        <taxon>Pseudomonadati</taxon>
        <taxon>Thermodesulfobacteriota</taxon>
        <taxon>Desulfuromonadia</taxon>
        <taxon>Geobacterales</taxon>
        <taxon>Geobacteraceae</taxon>
        <taxon>Geotalea</taxon>
    </lineage>
</organism>
<dbReference type="SUPFAM" id="SSF53335">
    <property type="entry name" value="S-adenosyl-L-methionine-dependent methyltransferases"/>
    <property type="match status" value="1"/>
</dbReference>
<dbReference type="NCBIfam" id="TIGR01444">
    <property type="entry name" value="fkbM_fam"/>
    <property type="match status" value="1"/>
</dbReference>